<dbReference type="AlphaFoldDB" id="A0A8T1I594"/>
<evidence type="ECO:0000313" key="1">
    <source>
        <dbReference type="EMBL" id="KAG2926816.1"/>
    </source>
</evidence>
<dbReference type="EMBL" id="RCMK01000471">
    <property type="protein sequence ID" value="KAG2926816.1"/>
    <property type="molecule type" value="Genomic_DNA"/>
</dbReference>
<protein>
    <submittedName>
        <fullName evidence="2">Uncharacterized protein</fullName>
    </submittedName>
</protein>
<organism evidence="2 3">
    <name type="scientific">Phytophthora cactorum</name>
    <dbReference type="NCBI Taxonomy" id="29920"/>
    <lineage>
        <taxon>Eukaryota</taxon>
        <taxon>Sar</taxon>
        <taxon>Stramenopiles</taxon>
        <taxon>Oomycota</taxon>
        <taxon>Peronosporomycetes</taxon>
        <taxon>Peronosporales</taxon>
        <taxon>Peronosporaceae</taxon>
        <taxon>Phytophthora</taxon>
    </lineage>
</organism>
<accession>A0A8T1I594</accession>
<dbReference type="EMBL" id="RCMV01000270">
    <property type="protein sequence ID" value="KAG3220305.1"/>
    <property type="molecule type" value="Genomic_DNA"/>
</dbReference>
<dbReference type="Proteomes" id="UP000736787">
    <property type="component" value="Unassembled WGS sequence"/>
</dbReference>
<gene>
    <name evidence="1" type="ORF">PC117_g14755</name>
    <name evidence="2" type="ORF">PC129_g8942</name>
</gene>
<dbReference type="Proteomes" id="UP000760860">
    <property type="component" value="Unassembled WGS sequence"/>
</dbReference>
<reference evidence="2" key="1">
    <citation type="submission" date="2018-05" db="EMBL/GenBank/DDBJ databases">
        <title>Effector identification in a new, highly contiguous assembly of the strawberry crown rot pathogen Phytophthora cactorum.</title>
        <authorList>
            <person name="Armitage A.D."/>
            <person name="Nellist C.F."/>
            <person name="Bates H."/>
            <person name="Vickerstaff R.J."/>
            <person name="Harrison R.J."/>
        </authorList>
    </citation>
    <scope>NUCLEOTIDE SEQUENCE</scope>
    <source>
        <strain evidence="1">4040</strain>
        <strain evidence="2">P421</strain>
    </source>
</reference>
<comment type="caution">
    <text evidence="2">The sequence shown here is derived from an EMBL/GenBank/DDBJ whole genome shotgun (WGS) entry which is preliminary data.</text>
</comment>
<sequence length="38" mass="4113">MTSLAHATLDAGCTRCFRRHSIAKLPTRARSSPALSPM</sequence>
<name>A0A8T1I594_9STRA</name>
<proteinExistence type="predicted"/>
<evidence type="ECO:0000313" key="2">
    <source>
        <dbReference type="EMBL" id="KAG3220305.1"/>
    </source>
</evidence>
<evidence type="ECO:0000313" key="3">
    <source>
        <dbReference type="Proteomes" id="UP000760860"/>
    </source>
</evidence>